<evidence type="ECO:0000313" key="1">
    <source>
        <dbReference type="EMBL" id="MCC2137107.1"/>
    </source>
</evidence>
<protein>
    <submittedName>
        <fullName evidence="1">Uncharacterized protein</fullName>
    </submittedName>
</protein>
<comment type="caution">
    <text evidence="1">The sequence shown here is derived from an EMBL/GenBank/DDBJ whole genome shotgun (WGS) entry which is preliminary data.</text>
</comment>
<dbReference type="RefSeq" id="WP_308449403.1">
    <property type="nucleotide sequence ID" value="NZ_JAJEQC010000008.1"/>
</dbReference>
<keyword evidence="2" id="KW-1185">Reference proteome</keyword>
<gene>
    <name evidence="1" type="ORF">LKD31_08765</name>
</gene>
<dbReference type="Proteomes" id="UP001199424">
    <property type="component" value="Unassembled WGS sequence"/>
</dbReference>
<proteinExistence type="predicted"/>
<organism evidence="1 2">
    <name type="scientific">Hominenteromicrobium mulieris</name>
    <dbReference type="NCBI Taxonomy" id="2885357"/>
    <lineage>
        <taxon>Bacteria</taxon>
        <taxon>Bacillati</taxon>
        <taxon>Bacillota</taxon>
        <taxon>Clostridia</taxon>
        <taxon>Eubacteriales</taxon>
        <taxon>Oscillospiraceae</taxon>
        <taxon>Hominenteromicrobium</taxon>
    </lineage>
</organism>
<sequence>MSRNRFRIGSIAVLFAVVVLCVAIFGVLTVSSAVSDRRAAERYGEHVEVLYACENAGQDWLSEADAYLKGAGDLPENTEETETTLKTEITRGNMQLEICLNKINGSYEIAKWRCTARWQPDDSLNLG</sequence>
<dbReference type="AlphaFoldDB" id="A0AAE3AIP3"/>
<reference evidence="1" key="1">
    <citation type="submission" date="2021-10" db="EMBL/GenBank/DDBJ databases">
        <title>Anaerobic single-cell dispensing facilitates the cultivation of human gut bacteria.</title>
        <authorList>
            <person name="Afrizal A."/>
        </authorList>
    </citation>
    <scope>NUCLEOTIDE SEQUENCE</scope>
    <source>
        <strain evidence="1">CLA-AA-H250</strain>
    </source>
</reference>
<name>A0AAE3AIP3_9FIRM</name>
<evidence type="ECO:0000313" key="2">
    <source>
        <dbReference type="Proteomes" id="UP001199424"/>
    </source>
</evidence>
<accession>A0AAE3AIP3</accession>
<dbReference type="EMBL" id="JAJEQC010000008">
    <property type="protein sequence ID" value="MCC2137107.1"/>
    <property type="molecule type" value="Genomic_DNA"/>
</dbReference>